<evidence type="ECO:0000313" key="1">
    <source>
        <dbReference type="EMBL" id="CUS03842.2"/>
    </source>
</evidence>
<dbReference type="Pfam" id="PF01244">
    <property type="entry name" value="Peptidase_M19"/>
    <property type="match status" value="1"/>
</dbReference>
<proteinExistence type="predicted"/>
<dbReference type="GO" id="GO:0070573">
    <property type="term" value="F:metallodipeptidase activity"/>
    <property type="evidence" value="ECO:0007669"/>
    <property type="project" value="InterPro"/>
</dbReference>
<protein>
    <submittedName>
        <fullName evidence="1">Peptidase</fullName>
    </submittedName>
</protein>
<dbReference type="GO" id="GO:0006508">
    <property type="term" value="P:proteolysis"/>
    <property type="evidence" value="ECO:0007669"/>
    <property type="project" value="InterPro"/>
</dbReference>
<dbReference type="OrthoDB" id="9804920at2"/>
<dbReference type="InterPro" id="IPR008257">
    <property type="entry name" value="Pept_M19"/>
</dbReference>
<sequence length="352" mass="38310">MFIVDAHLDLAYNAIAKGRDPRLGVARIRAQEQPPGKDIATVGLPEMRQAGVGLIFATIFVSPASTPFDREPDEITYETPQQAHTLGAAQVDYYRRLVDEDETLRLVTDAAGLDEVVKSHANNEKPLLGIVLLMEGADCIREPGEAEWWHERGVRLIGPAWDDTRYCAGAWRDSKQGLSKDGYALLEVMAGLGMILDLTHMSEVATFQALDAYAGPVVATHANARAIVPTERQLSDRQLRLIGERDGMVGAVLANFFLLPEYVRGRKESVPVAQLAAHIDHVCQVIGDARHAGIGSDLDGGFGMRDIPDPLDSIADLPLIGAALREKGYTEEDVAGIMGGNWLTLLRRAWGA</sequence>
<evidence type="ECO:0000313" key="2">
    <source>
        <dbReference type="Proteomes" id="UP000215027"/>
    </source>
</evidence>
<dbReference type="PROSITE" id="PS51365">
    <property type="entry name" value="RENAL_DIPEPTIDASE_2"/>
    <property type="match status" value="1"/>
</dbReference>
<dbReference type="KEGG" id="pbf:CFX0092_A1964"/>
<dbReference type="Gene3D" id="3.20.20.140">
    <property type="entry name" value="Metal-dependent hydrolases"/>
    <property type="match status" value="1"/>
</dbReference>
<dbReference type="EMBL" id="LN890655">
    <property type="protein sequence ID" value="CUS03842.2"/>
    <property type="molecule type" value="Genomic_DNA"/>
</dbReference>
<dbReference type="SUPFAM" id="SSF51556">
    <property type="entry name" value="Metallo-dependent hydrolases"/>
    <property type="match status" value="1"/>
</dbReference>
<keyword evidence="2" id="KW-1185">Reference proteome</keyword>
<gene>
    <name evidence="1" type="ORF">CFX0092_A1964</name>
</gene>
<reference evidence="1" key="1">
    <citation type="submission" date="2016-01" db="EMBL/GenBank/DDBJ databases">
        <authorList>
            <person name="Mcilroy J.S."/>
            <person name="Karst M S."/>
            <person name="Albertsen M."/>
        </authorList>
    </citation>
    <scope>NUCLEOTIDE SEQUENCE</scope>
    <source>
        <strain evidence="1">Cfx-K</strain>
    </source>
</reference>
<name>A0A160T2K4_9CHLR</name>
<organism evidence="1 2">
    <name type="scientific">Candidatus Promineifilum breve</name>
    <dbReference type="NCBI Taxonomy" id="1806508"/>
    <lineage>
        <taxon>Bacteria</taxon>
        <taxon>Bacillati</taxon>
        <taxon>Chloroflexota</taxon>
        <taxon>Ardenticatenia</taxon>
        <taxon>Candidatus Promineifilales</taxon>
        <taxon>Candidatus Promineifilaceae</taxon>
        <taxon>Candidatus Promineifilum</taxon>
    </lineage>
</organism>
<dbReference type="Proteomes" id="UP000215027">
    <property type="component" value="Chromosome I"/>
</dbReference>
<dbReference type="PANTHER" id="PTHR10443:SF12">
    <property type="entry name" value="DIPEPTIDASE"/>
    <property type="match status" value="1"/>
</dbReference>
<dbReference type="RefSeq" id="WP_095043277.1">
    <property type="nucleotide sequence ID" value="NZ_LN890655.1"/>
</dbReference>
<dbReference type="PANTHER" id="PTHR10443">
    <property type="entry name" value="MICROSOMAL DIPEPTIDASE"/>
    <property type="match status" value="1"/>
</dbReference>
<dbReference type="AlphaFoldDB" id="A0A160T2K4"/>
<accession>A0A160T2K4</accession>
<dbReference type="InterPro" id="IPR032466">
    <property type="entry name" value="Metal_Hydrolase"/>
</dbReference>